<dbReference type="EMBL" id="AGNL01043160">
    <property type="protein sequence ID" value="EJK50703.1"/>
    <property type="molecule type" value="Genomic_DNA"/>
</dbReference>
<feature type="non-terminal residue" evidence="1">
    <location>
        <position position="1"/>
    </location>
</feature>
<accession>K0RAN7</accession>
<reference evidence="1 2" key="1">
    <citation type="journal article" date="2012" name="Genome Biol.">
        <title>Genome and low-iron response of an oceanic diatom adapted to chronic iron limitation.</title>
        <authorList>
            <person name="Lommer M."/>
            <person name="Specht M."/>
            <person name="Roy A.S."/>
            <person name="Kraemer L."/>
            <person name="Andreson R."/>
            <person name="Gutowska M.A."/>
            <person name="Wolf J."/>
            <person name="Bergner S.V."/>
            <person name="Schilhabel M.B."/>
            <person name="Klostermeier U.C."/>
            <person name="Beiko R.G."/>
            <person name="Rosenstiel P."/>
            <person name="Hippler M."/>
            <person name="Laroche J."/>
        </authorList>
    </citation>
    <scope>NUCLEOTIDE SEQUENCE [LARGE SCALE GENOMIC DNA]</scope>
    <source>
        <strain evidence="1 2">CCMP1005</strain>
    </source>
</reference>
<evidence type="ECO:0000313" key="2">
    <source>
        <dbReference type="Proteomes" id="UP000266841"/>
    </source>
</evidence>
<proteinExistence type="predicted"/>
<dbReference type="Proteomes" id="UP000266841">
    <property type="component" value="Unassembled WGS sequence"/>
</dbReference>
<evidence type="ECO:0000313" key="1">
    <source>
        <dbReference type="EMBL" id="EJK50703.1"/>
    </source>
</evidence>
<comment type="caution">
    <text evidence="1">The sequence shown here is derived from an EMBL/GenBank/DDBJ whole genome shotgun (WGS) entry which is preliminary data.</text>
</comment>
<gene>
    <name evidence="1" type="ORF">THAOC_30254</name>
</gene>
<organism evidence="1 2">
    <name type="scientific">Thalassiosira oceanica</name>
    <name type="common">Marine diatom</name>
    <dbReference type="NCBI Taxonomy" id="159749"/>
    <lineage>
        <taxon>Eukaryota</taxon>
        <taxon>Sar</taxon>
        <taxon>Stramenopiles</taxon>
        <taxon>Ochrophyta</taxon>
        <taxon>Bacillariophyta</taxon>
        <taxon>Coscinodiscophyceae</taxon>
        <taxon>Thalassiosirophycidae</taxon>
        <taxon>Thalassiosirales</taxon>
        <taxon>Thalassiosiraceae</taxon>
        <taxon>Thalassiosira</taxon>
    </lineage>
</organism>
<name>K0RAN7_THAOC</name>
<keyword evidence="2" id="KW-1185">Reference proteome</keyword>
<sequence>LSINLPGNSNLKARATVSDPSYAIHNNFCPGLTKTGSRLQALVACYNLLILLIR</sequence>
<dbReference type="AlphaFoldDB" id="K0RAN7"/>
<protein>
    <submittedName>
        <fullName evidence="1">Uncharacterized protein</fullName>
    </submittedName>
</protein>